<evidence type="ECO:0000313" key="2">
    <source>
        <dbReference type="Proteomes" id="UP000314294"/>
    </source>
</evidence>
<proteinExistence type="predicted"/>
<gene>
    <name evidence="1" type="ORF">EYF80_042868</name>
</gene>
<accession>A0A4Z2G184</accession>
<dbReference type="AlphaFoldDB" id="A0A4Z2G184"/>
<protein>
    <submittedName>
        <fullName evidence="1">Uncharacterized protein</fullName>
    </submittedName>
</protein>
<sequence>MRHLTGRILRGYLPPELKVTSQIKPNAAALGGVPARRLSLGVRIASSAPTDSLLPLGNGWKPRSTCGTASVCRKIDVVSILRHPLAAHCSHRASASATTYE</sequence>
<organism evidence="1 2">
    <name type="scientific">Liparis tanakae</name>
    <name type="common">Tanaka's snailfish</name>
    <dbReference type="NCBI Taxonomy" id="230148"/>
    <lineage>
        <taxon>Eukaryota</taxon>
        <taxon>Metazoa</taxon>
        <taxon>Chordata</taxon>
        <taxon>Craniata</taxon>
        <taxon>Vertebrata</taxon>
        <taxon>Euteleostomi</taxon>
        <taxon>Actinopterygii</taxon>
        <taxon>Neopterygii</taxon>
        <taxon>Teleostei</taxon>
        <taxon>Neoteleostei</taxon>
        <taxon>Acanthomorphata</taxon>
        <taxon>Eupercaria</taxon>
        <taxon>Perciformes</taxon>
        <taxon>Cottioidei</taxon>
        <taxon>Cottales</taxon>
        <taxon>Liparidae</taxon>
        <taxon>Liparis</taxon>
    </lineage>
</organism>
<dbReference type="EMBL" id="SRLO01000767">
    <property type="protein sequence ID" value="TNN46920.1"/>
    <property type="molecule type" value="Genomic_DNA"/>
</dbReference>
<keyword evidence="2" id="KW-1185">Reference proteome</keyword>
<comment type="caution">
    <text evidence="1">The sequence shown here is derived from an EMBL/GenBank/DDBJ whole genome shotgun (WGS) entry which is preliminary data.</text>
</comment>
<evidence type="ECO:0000313" key="1">
    <source>
        <dbReference type="EMBL" id="TNN46920.1"/>
    </source>
</evidence>
<name>A0A4Z2G184_9TELE</name>
<dbReference type="Proteomes" id="UP000314294">
    <property type="component" value="Unassembled WGS sequence"/>
</dbReference>
<reference evidence="1 2" key="1">
    <citation type="submission" date="2019-03" db="EMBL/GenBank/DDBJ databases">
        <title>First draft genome of Liparis tanakae, snailfish: a comprehensive survey of snailfish specific genes.</title>
        <authorList>
            <person name="Kim W."/>
            <person name="Song I."/>
            <person name="Jeong J.-H."/>
            <person name="Kim D."/>
            <person name="Kim S."/>
            <person name="Ryu S."/>
            <person name="Song J.Y."/>
            <person name="Lee S.K."/>
        </authorList>
    </citation>
    <scope>NUCLEOTIDE SEQUENCE [LARGE SCALE GENOMIC DNA]</scope>
    <source>
        <tissue evidence="1">Muscle</tissue>
    </source>
</reference>